<sequence length="187" mass="21106">MKIGLHLLLISKNFMKILNTESEFDLTDEDKEELNNLNNEQHEEVEIDVISIDKPVYYSSDDDDDEDSLLYLPVAPDIDEPESDLLPGGEQLTSMKRSSISDLPEINEPSLKKAKVTDVSINGDIYDYKNVKRFRQKPKPKAPNSTRSKRSGKKSNLGKNKKISPMGADIDDEISQHGLEKQAELTT</sequence>
<evidence type="ECO:0000313" key="2">
    <source>
        <dbReference type="Proteomes" id="UP001652625"/>
    </source>
</evidence>
<gene>
    <name evidence="3 4 5" type="primary">LOC136075047</name>
</gene>
<feature type="compositionally biased region" description="Polar residues" evidence="1">
    <location>
        <begin position="91"/>
        <end position="101"/>
    </location>
</feature>
<evidence type="ECO:0000313" key="5">
    <source>
        <dbReference type="RefSeq" id="XP_065643347.1"/>
    </source>
</evidence>
<protein>
    <submittedName>
        <fullName evidence="3 4">Retinoblastoma-binding protein 5-like isoform X1</fullName>
    </submittedName>
</protein>
<evidence type="ECO:0000313" key="4">
    <source>
        <dbReference type="RefSeq" id="XP_065643346.1"/>
    </source>
</evidence>
<dbReference type="GeneID" id="136075047"/>
<dbReference type="RefSeq" id="XP_065643346.1">
    <property type="nucleotide sequence ID" value="XM_065787274.1"/>
</dbReference>
<proteinExistence type="predicted"/>
<feature type="compositionally biased region" description="Basic residues" evidence="1">
    <location>
        <begin position="131"/>
        <end position="140"/>
    </location>
</feature>
<dbReference type="Proteomes" id="UP001652625">
    <property type="component" value="Chromosome 01"/>
</dbReference>
<keyword evidence="2" id="KW-1185">Reference proteome</keyword>
<feature type="compositionally biased region" description="Basic and acidic residues" evidence="1">
    <location>
        <begin position="174"/>
        <end position="187"/>
    </location>
</feature>
<evidence type="ECO:0000256" key="1">
    <source>
        <dbReference type="SAM" id="MobiDB-lite"/>
    </source>
</evidence>
<feature type="region of interest" description="Disordered" evidence="1">
    <location>
        <begin position="79"/>
        <end position="101"/>
    </location>
</feature>
<organism evidence="2 3">
    <name type="scientific">Hydra vulgaris</name>
    <name type="common">Hydra</name>
    <name type="synonym">Hydra attenuata</name>
    <dbReference type="NCBI Taxonomy" id="6087"/>
    <lineage>
        <taxon>Eukaryota</taxon>
        <taxon>Metazoa</taxon>
        <taxon>Cnidaria</taxon>
        <taxon>Hydrozoa</taxon>
        <taxon>Hydroidolina</taxon>
        <taxon>Anthoathecata</taxon>
        <taxon>Aplanulata</taxon>
        <taxon>Hydridae</taxon>
        <taxon>Hydra</taxon>
    </lineage>
</organism>
<reference evidence="2 3" key="1">
    <citation type="submission" date="2025-05" db="UniProtKB">
        <authorList>
            <consortium name="RefSeq"/>
        </authorList>
    </citation>
    <scope>NUCLEOTIDE SEQUENCE [LARGE SCALE GENOMIC DNA]</scope>
</reference>
<feature type="region of interest" description="Disordered" evidence="1">
    <location>
        <begin position="130"/>
        <end position="187"/>
    </location>
</feature>
<dbReference type="RefSeq" id="XP_065643347.1">
    <property type="nucleotide sequence ID" value="XM_065787275.1"/>
</dbReference>
<evidence type="ECO:0000313" key="3">
    <source>
        <dbReference type="RefSeq" id="XP_065643345.1"/>
    </source>
</evidence>
<name>A0ABM4B3F1_HYDVU</name>
<dbReference type="RefSeq" id="XP_065643345.1">
    <property type="nucleotide sequence ID" value="XM_065787273.1"/>
</dbReference>
<accession>A0ABM4B3F1</accession>